<dbReference type="GeneID" id="101864249"/>
<dbReference type="RefSeq" id="XP_012942101.1">
    <property type="nucleotide sequence ID" value="XM_013086647.1"/>
</dbReference>
<dbReference type="CDD" id="cd12250">
    <property type="entry name" value="RRM2_hnRNPR_like"/>
    <property type="match status" value="1"/>
</dbReference>
<dbReference type="CDD" id="cd12249">
    <property type="entry name" value="RRM1_hnRNPR_like"/>
    <property type="match status" value="1"/>
</dbReference>
<dbReference type="Proteomes" id="UP000694888">
    <property type="component" value="Unplaced"/>
</dbReference>
<keyword evidence="7" id="KW-1185">Reference proteome</keyword>
<gene>
    <name evidence="8" type="primary">LOC101864249</name>
</gene>
<dbReference type="Gene3D" id="3.30.70.330">
    <property type="match status" value="3"/>
</dbReference>
<keyword evidence="3" id="KW-0677">Repeat</keyword>
<dbReference type="Pfam" id="PF14709">
    <property type="entry name" value="DND1_DSRM"/>
    <property type="match status" value="1"/>
</dbReference>
<feature type="domain" description="RRM" evidence="6">
    <location>
        <begin position="64"/>
        <end position="142"/>
    </location>
</feature>
<dbReference type="InterPro" id="IPR000504">
    <property type="entry name" value="RRM_dom"/>
</dbReference>
<reference evidence="8" key="1">
    <citation type="submission" date="2025-08" db="UniProtKB">
        <authorList>
            <consortium name="RefSeq"/>
        </authorList>
    </citation>
    <scope>IDENTIFICATION</scope>
</reference>
<sequence length="487" mass="54709">MVFEIMGTPCDNNNKQIQGVSGTPNEGKLRALMEKTGYPMVQENGQRKLGPPPGYDGQVPEKGCEIFIGKIPRDMYEDEIVPVFQNAGNIYEFRLMMDFSGSNRGFAFCTYCKKSEAKRAIKELNNFEIRKGRFLGVCASVDNCRLFVGGIPKTKLREEILTEMAKMSEGVVDVIMYPHAVDKSKNRGFAFVEYESHRAAAMARRKLIPGRVQLWGHTIAVDWAEPEPETDEETMATVRILYVRNLMLSTTEEHLRDVFEQVIGSRDCIERVKKLRDYCFIHFKLREDALRAMELMNGKMIDGSQVEVVLAKPVDKNEYKLAKAKNLQQQVVGYDMESVTSLYGQMVTQGARGVATTSAPVRAGRGRGAAGSRGAGGLKTFVPTLFRGGYRRHPVEGRLYDILPGVELTPTNPITLKPQTVRSPVQILEELCQKNHWGSPAYQLHSAIQRDPATNTDCQFFLFKPSNFTILFAPALVVVVFECHFDP</sequence>
<protein>
    <submittedName>
        <fullName evidence="8">APOBEC1 complementation factor</fullName>
    </submittedName>
</protein>
<dbReference type="InterPro" id="IPR035979">
    <property type="entry name" value="RBD_domain_sf"/>
</dbReference>
<feature type="domain" description="RRM" evidence="6">
    <location>
        <begin position="144"/>
        <end position="226"/>
    </location>
</feature>
<evidence type="ECO:0000313" key="8">
    <source>
        <dbReference type="RefSeq" id="XP_012942101.1"/>
    </source>
</evidence>
<evidence type="ECO:0000256" key="4">
    <source>
        <dbReference type="ARBA" id="ARBA00022884"/>
    </source>
</evidence>
<dbReference type="CDD" id="cd12251">
    <property type="entry name" value="RRM3_hnRNPR_like"/>
    <property type="match status" value="1"/>
</dbReference>
<evidence type="ECO:0000313" key="7">
    <source>
        <dbReference type="Proteomes" id="UP000694888"/>
    </source>
</evidence>
<dbReference type="InterPro" id="IPR006535">
    <property type="entry name" value="HnRNP_R/Q_splicing_fac"/>
</dbReference>
<dbReference type="InterPro" id="IPR012677">
    <property type="entry name" value="Nucleotide-bd_a/b_plait_sf"/>
</dbReference>
<feature type="domain" description="RRM" evidence="6">
    <location>
        <begin position="239"/>
        <end position="313"/>
    </location>
</feature>
<evidence type="ECO:0000259" key="6">
    <source>
        <dbReference type="PROSITE" id="PS50102"/>
    </source>
</evidence>
<keyword evidence="2" id="KW-0963">Cytoplasm</keyword>
<name>A0ABM1A715_APLCA</name>
<evidence type="ECO:0000256" key="2">
    <source>
        <dbReference type="ARBA" id="ARBA00022490"/>
    </source>
</evidence>
<dbReference type="SMART" id="SM00360">
    <property type="entry name" value="RRM"/>
    <property type="match status" value="3"/>
</dbReference>
<evidence type="ECO:0000256" key="5">
    <source>
        <dbReference type="PROSITE-ProRule" id="PRU00176"/>
    </source>
</evidence>
<dbReference type="Pfam" id="PF00076">
    <property type="entry name" value="RRM_1"/>
    <property type="match status" value="3"/>
</dbReference>
<dbReference type="PANTHER" id="PTHR21245">
    <property type="entry name" value="HETEROGENEOUS NUCLEAR RIBONUCLEOPROTEIN"/>
    <property type="match status" value="1"/>
</dbReference>
<evidence type="ECO:0000256" key="1">
    <source>
        <dbReference type="ARBA" id="ARBA00004496"/>
    </source>
</evidence>
<dbReference type="SUPFAM" id="SSF54928">
    <property type="entry name" value="RNA-binding domain, RBD"/>
    <property type="match status" value="2"/>
</dbReference>
<evidence type="ECO:0000256" key="3">
    <source>
        <dbReference type="ARBA" id="ARBA00022737"/>
    </source>
</evidence>
<accession>A0ABM1A715</accession>
<dbReference type="NCBIfam" id="TIGR01648">
    <property type="entry name" value="hnRNP-R-Q"/>
    <property type="match status" value="1"/>
</dbReference>
<keyword evidence="4 5" id="KW-0694">RNA-binding</keyword>
<comment type="subcellular location">
    <subcellularLocation>
        <location evidence="1">Cytoplasm</location>
    </subcellularLocation>
</comment>
<proteinExistence type="predicted"/>
<organism evidence="7 8">
    <name type="scientific">Aplysia californica</name>
    <name type="common">California sea hare</name>
    <dbReference type="NCBI Taxonomy" id="6500"/>
    <lineage>
        <taxon>Eukaryota</taxon>
        <taxon>Metazoa</taxon>
        <taxon>Spiralia</taxon>
        <taxon>Lophotrochozoa</taxon>
        <taxon>Mollusca</taxon>
        <taxon>Gastropoda</taxon>
        <taxon>Heterobranchia</taxon>
        <taxon>Euthyneura</taxon>
        <taxon>Tectipleura</taxon>
        <taxon>Aplysiida</taxon>
        <taxon>Aplysioidea</taxon>
        <taxon>Aplysiidae</taxon>
        <taxon>Aplysia</taxon>
    </lineage>
</organism>
<dbReference type="PROSITE" id="PS50102">
    <property type="entry name" value="RRM"/>
    <property type="match status" value="3"/>
</dbReference>